<dbReference type="Proteomes" id="UP000075714">
    <property type="component" value="Unassembled WGS sequence"/>
</dbReference>
<reference evidence="2" key="1">
    <citation type="journal article" date="2016" name="Nat. Commun.">
        <title>The Gonium pectorale genome demonstrates co-option of cell cycle regulation during the evolution of multicellularity.</title>
        <authorList>
            <person name="Hanschen E.R."/>
            <person name="Marriage T.N."/>
            <person name="Ferris P.J."/>
            <person name="Hamaji T."/>
            <person name="Toyoda A."/>
            <person name="Fujiyama A."/>
            <person name="Neme R."/>
            <person name="Noguchi H."/>
            <person name="Minakuchi Y."/>
            <person name="Suzuki M."/>
            <person name="Kawai-Toyooka H."/>
            <person name="Smith D.R."/>
            <person name="Sparks H."/>
            <person name="Anderson J."/>
            <person name="Bakaric R."/>
            <person name="Luria V."/>
            <person name="Karger A."/>
            <person name="Kirschner M.W."/>
            <person name="Durand P.M."/>
            <person name="Michod R.E."/>
            <person name="Nozaki H."/>
            <person name="Olson B.J."/>
        </authorList>
    </citation>
    <scope>NUCLEOTIDE SEQUENCE [LARGE SCALE GENOMIC DNA]</scope>
    <source>
        <strain evidence="2">NIES-2863</strain>
    </source>
</reference>
<dbReference type="AlphaFoldDB" id="A0A150FWV5"/>
<evidence type="ECO:0000313" key="2">
    <source>
        <dbReference type="Proteomes" id="UP000075714"/>
    </source>
</evidence>
<accession>A0A150FWV5</accession>
<proteinExistence type="predicted"/>
<protein>
    <submittedName>
        <fullName evidence="1">Uncharacterized protein</fullName>
    </submittedName>
</protein>
<evidence type="ECO:0000313" key="1">
    <source>
        <dbReference type="EMBL" id="KXZ42093.1"/>
    </source>
</evidence>
<dbReference type="EMBL" id="LSYV01000206">
    <property type="protein sequence ID" value="KXZ42093.1"/>
    <property type="molecule type" value="Genomic_DNA"/>
</dbReference>
<comment type="caution">
    <text evidence="1">The sequence shown here is derived from an EMBL/GenBank/DDBJ whole genome shotgun (WGS) entry which is preliminary data.</text>
</comment>
<organism evidence="1 2">
    <name type="scientific">Gonium pectorale</name>
    <name type="common">Green alga</name>
    <dbReference type="NCBI Taxonomy" id="33097"/>
    <lineage>
        <taxon>Eukaryota</taxon>
        <taxon>Viridiplantae</taxon>
        <taxon>Chlorophyta</taxon>
        <taxon>core chlorophytes</taxon>
        <taxon>Chlorophyceae</taxon>
        <taxon>CS clade</taxon>
        <taxon>Chlamydomonadales</taxon>
        <taxon>Volvocaceae</taxon>
        <taxon>Gonium</taxon>
    </lineage>
</organism>
<name>A0A150FWV5_GONPE</name>
<sequence length="76" mass="8507">MFGALGFEVRSLPNGPRFRLKGNYSETAAYDILLLPLFHHSNEAIEATGKMILMTLVGLLTEKHIKILQRPSRLLG</sequence>
<keyword evidence="2" id="KW-1185">Reference proteome</keyword>
<gene>
    <name evidence="1" type="ORF">GPECTOR_207g394</name>
</gene>